<protein>
    <recommendedName>
        <fullName evidence="2">DUF2510 domain-containing protein</fullName>
    </recommendedName>
</protein>
<proteinExistence type="predicted"/>
<name>A0A9W6H958_9MICO</name>
<gene>
    <name evidence="3" type="ORF">GCM10017584_17780</name>
</gene>
<dbReference type="EMBL" id="BSEN01000006">
    <property type="protein sequence ID" value="GLJ76204.1"/>
    <property type="molecule type" value="Genomic_DNA"/>
</dbReference>
<feature type="domain" description="DUF2510" evidence="2">
    <location>
        <begin position="10"/>
        <end position="42"/>
    </location>
</feature>
<evidence type="ECO:0000259" key="2">
    <source>
        <dbReference type="Pfam" id="PF10708"/>
    </source>
</evidence>
<sequence length="255" mass="28008">MSNTNGQVPAGWYADPNGGPQLRWWDGAQWTEHYAPDPQAAQPVQPTQPVAPTQPVYTQPAAAQQPAYAAPSTYATPYPRAVVPERAKLAPGAAIYNAYIWLVVALPFVLVLVLPFWNPLSGIALTRTADGSVRAYTDPSFLLNPAYFILIFGGFIVDALVVVFAWLDYRDLQRKGVERPFHWAWAFFVFVNPGFLVYVIGRSIVVRKVAPGRGLAPIWVAIGLYVVSIIIAIIWVATLFSSLMGLMHTYGGYGV</sequence>
<feature type="transmembrane region" description="Helical" evidence="1">
    <location>
        <begin position="216"/>
        <end position="240"/>
    </location>
</feature>
<evidence type="ECO:0000256" key="1">
    <source>
        <dbReference type="SAM" id="Phobius"/>
    </source>
</evidence>
<feature type="transmembrane region" description="Helical" evidence="1">
    <location>
        <begin position="181"/>
        <end position="204"/>
    </location>
</feature>
<organism evidence="3 4">
    <name type="scientific">Leifsonia poae</name>
    <dbReference type="NCBI Taxonomy" id="110933"/>
    <lineage>
        <taxon>Bacteria</taxon>
        <taxon>Bacillati</taxon>
        <taxon>Actinomycetota</taxon>
        <taxon>Actinomycetes</taxon>
        <taxon>Micrococcales</taxon>
        <taxon>Microbacteriaceae</taxon>
        <taxon>Leifsonia</taxon>
    </lineage>
</organism>
<keyword evidence="1" id="KW-0812">Transmembrane</keyword>
<dbReference type="Pfam" id="PF10708">
    <property type="entry name" value="DUF2510"/>
    <property type="match status" value="1"/>
</dbReference>
<dbReference type="RefSeq" id="WP_271176863.1">
    <property type="nucleotide sequence ID" value="NZ_BAAAJO010000005.1"/>
</dbReference>
<accession>A0A9W6H958</accession>
<dbReference type="Proteomes" id="UP001142372">
    <property type="component" value="Unassembled WGS sequence"/>
</dbReference>
<dbReference type="InterPro" id="IPR018929">
    <property type="entry name" value="DUF2510"/>
</dbReference>
<evidence type="ECO:0000313" key="3">
    <source>
        <dbReference type="EMBL" id="GLJ76204.1"/>
    </source>
</evidence>
<reference evidence="3" key="1">
    <citation type="journal article" date="2014" name="Int. J. Syst. Evol. Microbiol.">
        <title>Complete genome sequence of Corynebacterium casei LMG S-19264T (=DSM 44701T), isolated from a smear-ripened cheese.</title>
        <authorList>
            <consortium name="US DOE Joint Genome Institute (JGI-PGF)"/>
            <person name="Walter F."/>
            <person name="Albersmeier A."/>
            <person name="Kalinowski J."/>
            <person name="Ruckert C."/>
        </authorList>
    </citation>
    <scope>NUCLEOTIDE SEQUENCE</scope>
    <source>
        <strain evidence="3">VKM Ac-1401</strain>
    </source>
</reference>
<feature type="transmembrane region" description="Helical" evidence="1">
    <location>
        <begin position="146"/>
        <end position="169"/>
    </location>
</feature>
<reference evidence="3" key="2">
    <citation type="submission" date="2023-01" db="EMBL/GenBank/DDBJ databases">
        <authorList>
            <person name="Sun Q."/>
            <person name="Evtushenko L."/>
        </authorList>
    </citation>
    <scope>NUCLEOTIDE SEQUENCE</scope>
    <source>
        <strain evidence="3">VKM Ac-1401</strain>
    </source>
</reference>
<comment type="caution">
    <text evidence="3">The sequence shown here is derived from an EMBL/GenBank/DDBJ whole genome shotgun (WGS) entry which is preliminary data.</text>
</comment>
<keyword evidence="1" id="KW-0472">Membrane</keyword>
<keyword evidence="4" id="KW-1185">Reference proteome</keyword>
<feature type="transmembrane region" description="Helical" evidence="1">
    <location>
        <begin position="96"/>
        <end position="117"/>
    </location>
</feature>
<keyword evidence="1" id="KW-1133">Transmembrane helix</keyword>
<evidence type="ECO:0000313" key="4">
    <source>
        <dbReference type="Proteomes" id="UP001142372"/>
    </source>
</evidence>
<dbReference type="AlphaFoldDB" id="A0A9W6H958"/>